<organism evidence="2 3">
    <name type="scientific">Cupriavidus pinatubonensis</name>
    <dbReference type="NCBI Taxonomy" id="248026"/>
    <lineage>
        <taxon>Bacteria</taxon>
        <taxon>Pseudomonadati</taxon>
        <taxon>Pseudomonadota</taxon>
        <taxon>Betaproteobacteria</taxon>
        <taxon>Burkholderiales</taxon>
        <taxon>Burkholderiaceae</taxon>
        <taxon>Cupriavidus</taxon>
    </lineage>
</organism>
<feature type="compositionally biased region" description="Polar residues" evidence="1">
    <location>
        <begin position="1"/>
        <end position="12"/>
    </location>
</feature>
<accession>A0ABM8XTR6</accession>
<keyword evidence="3" id="KW-1185">Reference proteome</keyword>
<evidence type="ECO:0000313" key="2">
    <source>
        <dbReference type="EMBL" id="CAG9183750.1"/>
    </source>
</evidence>
<protein>
    <submittedName>
        <fullName evidence="2">Uncharacterized protein</fullName>
    </submittedName>
</protein>
<evidence type="ECO:0000313" key="3">
    <source>
        <dbReference type="Proteomes" id="UP000701702"/>
    </source>
</evidence>
<gene>
    <name evidence="2" type="ORF">LMG23994_05238</name>
</gene>
<dbReference type="EMBL" id="CAJZAF010000035">
    <property type="protein sequence ID" value="CAG9183750.1"/>
    <property type="molecule type" value="Genomic_DNA"/>
</dbReference>
<evidence type="ECO:0000256" key="1">
    <source>
        <dbReference type="SAM" id="MobiDB-lite"/>
    </source>
</evidence>
<proteinExistence type="predicted"/>
<reference evidence="2 3" key="1">
    <citation type="submission" date="2021-08" db="EMBL/GenBank/DDBJ databases">
        <authorList>
            <person name="Peeters C."/>
        </authorList>
    </citation>
    <scope>NUCLEOTIDE SEQUENCE [LARGE SCALE GENOMIC DNA]</scope>
    <source>
        <strain evidence="2 3">LMG 23994</strain>
    </source>
</reference>
<name>A0ABM8XTR6_9BURK</name>
<feature type="region of interest" description="Disordered" evidence="1">
    <location>
        <begin position="1"/>
        <end position="20"/>
    </location>
</feature>
<sequence>MPVGDSQSSTLVSPDRNELGKGHDEFTLLVLCTHEDGNAAQLVMGESDDGDAFVGTQRGSGHGLTYPRFERKAQAFLEMAVP</sequence>
<comment type="caution">
    <text evidence="2">The sequence shown here is derived from an EMBL/GenBank/DDBJ whole genome shotgun (WGS) entry which is preliminary data.</text>
</comment>
<dbReference type="Proteomes" id="UP000701702">
    <property type="component" value="Unassembled WGS sequence"/>
</dbReference>